<comment type="caution">
    <text evidence="1">The sequence shown here is derived from an EMBL/GenBank/DDBJ whole genome shotgun (WGS) entry which is preliminary data.</text>
</comment>
<gene>
    <name evidence="1" type="ORF">E2C01_023775</name>
</gene>
<keyword evidence="2" id="KW-1185">Reference proteome</keyword>
<dbReference type="Proteomes" id="UP000324222">
    <property type="component" value="Unassembled WGS sequence"/>
</dbReference>
<dbReference type="AlphaFoldDB" id="A0A5B7EA21"/>
<accession>A0A5B7EA21</accession>
<evidence type="ECO:0000313" key="1">
    <source>
        <dbReference type="EMBL" id="MPC30508.1"/>
    </source>
</evidence>
<reference evidence="1 2" key="1">
    <citation type="submission" date="2019-05" db="EMBL/GenBank/DDBJ databases">
        <title>Another draft genome of Portunus trituberculatus and its Hox gene families provides insights of decapod evolution.</title>
        <authorList>
            <person name="Jeong J.-H."/>
            <person name="Song I."/>
            <person name="Kim S."/>
            <person name="Choi T."/>
            <person name="Kim D."/>
            <person name="Ryu S."/>
            <person name="Kim W."/>
        </authorList>
    </citation>
    <scope>NUCLEOTIDE SEQUENCE [LARGE SCALE GENOMIC DNA]</scope>
    <source>
        <tissue evidence="1">Muscle</tissue>
    </source>
</reference>
<dbReference type="EMBL" id="VSRR010002267">
    <property type="protein sequence ID" value="MPC30508.1"/>
    <property type="molecule type" value="Genomic_DNA"/>
</dbReference>
<sequence>MSGKIPPAARCSEGDKQQPSVMLKITMQLLPQVGHPTRLCVSSSALLRPSKRNLILIEIASLGEVQPGHR</sequence>
<proteinExistence type="predicted"/>
<protein>
    <submittedName>
        <fullName evidence="1">Uncharacterized protein</fullName>
    </submittedName>
</protein>
<name>A0A5B7EA21_PORTR</name>
<evidence type="ECO:0000313" key="2">
    <source>
        <dbReference type="Proteomes" id="UP000324222"/>
    </source>
</evidence>
<organism evidence="1 2">
    <name type="scientific">Portunus trituberculatus</name>
    <name type="common">Swimming crab</name>
    <name type="synonym">Neptunus trituberculatus</name>
    <dbReference type="NCBI Taxonomy" id="210409"/>
    <lineage>
        <taxon>Eukaryota</taxon>
        <taxon>Metazoa</taxon>
        <taxon>Ecdysozoa</taxon>
        <taxon>Arthropoda</taxon>
        <taxon>Crustacea</taxon>
        <taxon>Multicrustacea</taxon>
        <taxon>Malacostraca</taxon>
        <taxon>Eumalacostraca</taxon>
        <taxon>Eucarida</taxon>
        <taxon>Decapoda</taxon>
        <taxon>Pleocyemata</taxon>
        <taxon>Brachyura</taxon>
        <taxon>Eubrachyura</taxon>
        <taxon>Portunoidea</taxon>
        <taxon>Portunidae</taxon>
        <taxon>Portuninae</taxon>
        <taxon>Portunus</taxon>
    </lineage>
</organism>